<dbReference type="eggNOG" id="COG1045">
    <property type="taxonomic scope" value="Bacteria"/>
</dbReference>
<evidence type="ECO:0000256" key="2">
    <source>
        <dbReference type="ARBA" id="ARBA00022737"/>
    </source>
</evidence>
<keyword evidence="1 3" id="KW-0808">Transferase</keyword>
<keyword evidence="4" id="KW-1185">Reference proteome</keyword>
<keyword evidence="2" id="KW-0677">Repeat</keyword>
<dbReference type="RefSeq" id="WP_012936947.1">
    <property type="nucleotide sequence ID" value="NC_013739.1"/>
</dbReference>
<proteinExistence type="predicted"/>
<dbReference type="eggNOG" id="COG0110">
    <property type="taxonomic scope" value="Bacteria"/>
</dbReference>
<dbReference type="STRING" id="469383.Cwoe_5491"/>
<dbReference type="Pfam" id="PF14602">
    <property type="entry name" value="Hexapep_2"/>
    <property type="match status" value="1"/>
</dbReference>
<evidence type="ECO:0000313" key="4">
    <source>
        <dbReference type="Proteomes" id="UP000008229"/>
    </source>
</evidence>
<gene>
    <name evidence="3" type="ordered locus">Cwoe_5491</name>
</gene>
<dbReference type="InterPro" id="IPR050179">
    <property type="entry name" value="Trans_hexapeptide_repeat"/>
</dbReference>
<dbReference type="KEGG" id="cwo:Cwoe_5491"/>
<dbReference type="CDD" id="cd03358">
    <property type="entry name" value="LbH_WxcM_N_like"/>
    <property type="match status" value="1"/>
</dbReference>
<evidence type="ECO:0000313" key="3">
    <source>
        <dbReference type="EMBL" id="ADB53896.1"/>
    </source>
</evidence>
<dbReference type="PANTHER" id="PTHR43300:SF4">
    <property type="entry name" value="ACYL-[ACYL-CARRIER-PROTEIN]--UDP-N-ACETYLGLUCOSAMINE O-ACYLTRANSFERASE"/>
    <property type="match status" value="1"/>
</dbReference>
<reference evidence="4" key="2">
    <citation type="submission" date="2010-01" db="EMBL/GenBank/DDBJ databases">
        <title>The complete genome of Conexibacter woesei DSM 14684.</title>
        <authorList>
            <consortium name="US DOE Joint Genome Institute (JGI-PGF)"/>
            <person name="Lucas S."/>
            <person name="Copeland A."/>
            <person name="Lapidus A."/>
            <person name="Glavina del Rio T."/>
            <person name="Dalin E."/>
            <person name="Tice H."/>
            <person name="Bruce D."/>
            <person name="Goodwin L."/>
            <person name="Pitluck S."/>
            <person name="Kyrpides N."/>
            <person name="Mavromatis K."/>
            <person name="Ivanova N."/>
            <person name="Mikhailova N."/>
            <person name="Chertkov O."/>
            <person name="Brettin T."/>
            <person name="Detter J.C."/>
            <person name="Han C."/>
            <person name="Larimer F."/>
            <person name="Land M."/>
            <person name="Hauser L."/>
            <person name="Markowitz V."/>
            <person name="Cheng J.-F."/>
            <person name="Hugenholtz P."/>
            <person name="Woyke T."/>
            <person name="Wu D."/>
            <person name="Pukall R."/>
            <person name="Steenblock K."/>
            <person name="Schneider S."/>
            <person name="Klenk H.-P."/>
            <person name="Eisen J.A."/>
        </authorList>
    </citation>
    <scope>NUCLEOTIDE SEQUENCE [LARGE SCALE GENOMIC DNA]</scope>
    <source>
        <strain evidence="4">DSM 14684 / CIP 108061 / JCM 11494 / NBRC 100937 / ID131577</strain>
    </source>
</reference>
<evidence type="ECO:0000256" key="1">
    <source>
        <dbReference type="ARBA" id="ARBA00022679"/>
    </source>
</evidence>
<dbReference type="PANTHER" id="PTHR43300">
    <property type="entry name" value="ACETYLTRANSFERASE"/>
    <property type="match status" value="1"/>
</dbReference>
<dbReference type="GO" id="GO:0016740">
    <property type="term" value="F:transferase activity"/>
    <property type="evidence" value="ECO:0007669"/>
    <property type="project" value="UniProtKB-KW"/>
</dbReference>
<dbReference type="EMBL" id="CP001854">
    <property type="protein sequence ID" value="ADB53896.1"/>
    <property type="molecule type" value="Genomic_DNA"/>
</dbReference>
<sequence length="219" mass="22372">MTAGYEVGEGAVIAPGTVIGPGCVIEPNAVLGKVPRLAGRPPQELPPLVLGANVTVCAGAVVYAGAQIGDGAIVGDQTQVRERATIGELTVVGRGSGIDNDVAIGARVSIQSQVYITAFSVVEDDVFVGPCAMTTNDDAMGRHAPGAQLRGATLRRACRIGGGAVLTPGVEVGEEAFVAAGAVVTRDVPPRGRVMGVPARASAGRRVSDDELLERWRPR</sequence>
<dbReference type="Gene3D" id="2.160.10.10">
    <property type="entry name" value="Hexapeptide repeat proteins"/>
    <property type="match status" value="1"/>
</dbReference>
<dbReference type="OrthoDB" id="2643438at2"/>
<dbReference type="InterPro" id="IPR011004">
    <property type="entry name" value="Trimer_LpxA-like_sf"/>
</dbReference>
<dbReference type="SUPFAM" id="SSF51161">
    <property type="entry name" value="Trimeric LpxA-like enzymes"/>
    <property type="match status" value="1"/>
</dbReference>
<dbReference type="InterPro" id="IPR018357">
    <property type="entry name" value="Hexapep_transf_CS"/>
</dbReference>
<dbReference type="Proteomes" id="UP000008229">
    <property type="component" value="Chromosome"/>
</dbReference>
<dbReference type="InterPro" id="IPR001451">
    <property type="entry name" value="Hexapep"/>
</dbReference>
<organism evidence="3 4">
    <name type="scientific">Conexibacter woesei (strain DSM 14684 / CCUG 47730 / CIP 108061 / JCM 11494 / NBRC 100937 / ID131577)</name>
    <dbReference type="NCBI Taxonomy" id="469383"/>
    <lineage>
        <taxon>Bacteria</taxon>
        <taxon>Bacillati</taxon>
        <taxon>Actinomycetota</taxon>
        <taxon>Thermoleophilia</taxon>
        <taxon>Solirubrobacterales</taxon>
        <taxon>Conexibacteraceae</taxon>
        <taxon>Conexibacter</taxon>
    </lineage>
</organism>
<accession>D3EZQ8</accession>
<dbReference type="HOGENOM" id="CLU_051638_9_0_11"/>
<name>D3EZQ8_CONWI</name>
<dbReference type="AlphaFoldDB" id="D3EZQ8"/>
<dbReference type="PROSITE" id="PS00101">
    <property type="entry name" value="HEXAPEP_TRANSFERASES"/>
    <property type="match status" value="2"/>
</dbReference>
<protein>
    <submittedName>
        <fullName evidence="3">Transferase hexapeptide repeat containing protein</fullName>
    </submittedName>
</protein>
<reference evidence="3 4" key="1">
    <citation type="journal article" date="2010" name="Stand. Genomic Sci.">
        <title>Complete genome sequence of Conexibacter woesei type strain (ID131577).</title>
        <authorList>
            <person name="Pukall R."/>
            <person name="Lapidus A."/>
            <person name="Glavina Del Rio T."/>
            <person name="Copeland A."/>
            <person name="Tice H."/>
            <person name="Cheng J.-F."/>
            <person name="Lucas S."/>
            <person name="Chen F."/>
            <person name="Nolan M."/>
            <person name="Bruce D."/>
            <person name="Goodwin L."/>
            <person name="Pitluck S."/>
            <person name="Mavromatis K."/>
            <person name="Ivanova N."/>
            <person name="Ovchinnikova G."/>
            <person name="Pati A."/>
            <person name="Chen A."/>
            <person name="Palaniappan K."/>
            <person name="Land M."/>
            <person name="Hauser L."/>
            <person name="Chang Y.-J."/>
            <person name="Jeffries C.D."/>
            <person name="Chain P."/>
            <person name="Meincke L."/>
            <person name="Sims D."/>
            <person name="Brettin T."/>
            <person name="Detter J.C."/>
            <person name="Rohde M."/>
            <person name="Goeker M."/>
            <person name="Bristow J."/>
            <person name="Eisen J.A."/>
            <person name="Markowitz V."/>
            <person name="Kyrpides N.C."/>
            <person name="Klenk H.-P."/>
            <person name="Hugenholtz P."/>
        </authorList>
    </citation>
    <scope>NUCLEOTIDE SEQUENCE [LARGE SCALE GENOMIC DNA]</scope>
    <source>
        <strain evidence="4">DSM 14684 / CIP 108061 / JCM 11494 / NBRC 100937 / ID131577</strain>
    </source>
</reference>
<dbReference type="Pfam" id="PF00132">
    <property type="entry name" value="Hexapep"/>
    <property type="match status" value="1"/>
</dbReference>